<protein>
    <submittedName>
        <fullName evidence="1">Uncharacterized protein</fullName>
    </submittedName>
</protein>
<dbReference type="AlphaFoldDB" id="A0A6A7A6K5"/>
<evidence type="ECO:0000313" key="1">
    <source>
        <dbReference type="EMBL" id="KAF2828317.1"/>
    </source>
</evidence>
<organism evidence="1 2">
    <name type="scientific">Ophiobolus disseminans</name>
    <dbReference type="NCBI Taxonomy" id="1469910"/>
    <lineage>
        <taxon>Eukaryota</taxon>
        <taxon>Fungi</taxon>
        <taxon>Dikarya</taxon>
        <taxon>Ascomycota</taxon>
        <taxon>Pezizomycotina</taxon>
        <taxon>Dothideomycetes</taxon>
        <taxon>Pleosporomycetidae</taxon>
        <taxon>Pleosporales</taxon>
        <taxon>Pleosporineae</taxon>
        <taxon>Phaeosphaeriaceae</taxon>
        <taxon>Ophiobolus</taxon>
    </lineage>
</organism>
<dbReference type="OrthoDB" id="3262926at2759"/>
<name>A0A6A7A6K5_9PLEO</name>
<reference evidence="1" key="1">
    <citation type="journal article" date="2020" name="Stud. Mycol.">
        <title>101 Dothideomycetes genomes: a test case for predicting lifestyles and emergence of pathogens.</title>
        <authorList>
            <person name="Haridas S."/>
            <person name="Albert R."/>
            <person name="Binder M."/>
            <person name="Bloem J."/>
            <person name="Labutti K."/>
            <person name="Salamov A."/>
            <person name="Andreopoulos B."/>
            <person name="Baker S."/>
            <person name="Barry K."/>
            <person name="Bills G."/>
            <person name="Bluhm B."/>
            <person name="Cannon C."/>
            <person name="Castanera R."/>
            <person name="Culley D."/>
            <person name="Daum C."/>
            <person name="Ezra D."/>
            <person name="Gonzalez J."/>
            <person name="Henrissat B."/>
            <person name="Kuo A."/>
            <person name="Liang C."/>
            <person name="Lipzen A."/>
            <person name="Lutzoni F."/>
            <person name="Magnuson J."/>
            <person name="Mondo S."/>
            <person name="Nolan M."/>
            <person name="Ohm R."/>
            <person name="Pangilinan J."/>
            <person name="Park H.-J."/>
            <person name="Ramirez L."/>
            <person name="Alfaro M."/>
            <person name="Sun H."/>
            <person name="Tritt A."/>
            <person name="Yoshinaga Y."/>
            <person name="Zwiers L.-H."/>
            <person name="Turgeon B."/>
            <person name="Goodwin S."/>
            <person name="Spatafora J."/>
            <person name="Crous P."/>
            <person name="Grigoriev I."/>
        </authorList>
    </citation>
    <scope>NUCLEOTIDE SEQUENCE</scope>
    <source>
        <strain evidence="1">CBS 113818</strain>
    </source>
</reference>
<dbReference type="EMBL" id="MU006222">
    <property type="protein sequence ID" value="KAF2828317.1"/>
    <property type="molecule type" value="Genomic_DNA"/>
</dbReference>
<dbReference type="Proteomes" id="UP000799424">
    <property type="component" value="Unassembled WGS sequence"/>
</dbReference>
<proteinExistence type="predicted"/>
<keyword evidence="2" id="KW-1185">Reference proteome</keyword>
<gene>
    <name evidence="1" type="ORF">CC86DRAFT_368582</name>
</gene>
<accession>A0A6A7A6K5</accession>
<sequence length="60" mass="6613">MDPQVLQSLLNLPCLPTLQPVPLLGFRIKMWGICSTLVPSPSKKVTGHVWGLRWKSSLSG</sequence>
<evidence type="ECO:0000313" key="2">
    <source>
        <dbReference type="Proteomes" id="UP000799424"/>
    </source>
</evidence>